<comment type="caution">
    <text evidence="2">The sequence shown here is derived from an EMBL/GenBank/DDBJ whole genome shotgun (WGS) entry which is preliminary data.</text>
</comment>
<evidence type="ECO:0000313" key="2">
    <source>
        <dbReference type="EMBL" id="GEP41625.1"/>
    </source>
</evidence>
<dbReference type="AlphaFoldDB" id="A0A512M4G6"/>
<feature type="transmembrane region" description="Helical" evidence="1">
    <location>
        <begin position="12"/>
        <end position="31"/>
    </location>
</feature>
<accession>A0A512M4G6</accession>
<keyword evidence="3" id="KW-1185">Reference proteome</keyword>
<evidence type="ECO:0000313" key="3">
    <source>
        <dbReference type="Proteomes" id="UP000321577"/>
    </source>
</evidence>
<sequence>MYSLGWEKKLQAWVLVPAAVPLCLSIIFGRWRFARLNRQRLLGVSATLESLGFMASMEPKPETKTSFWQSMEKVMSYMEMDRGSEAVQWLALRGEEGSRMAAWEYLYTTGGGKTHQVHQFTGLAWPATHPDLPEGLGLLPGCHLRKTGRLQRRAWRKHEATVPGMEALHKIWALYGSVETATRVLTPEMLAVLERSPKFESWFIGDGWVCCRFRSDLDGKNLQLFWDHAHEVLKRLR</sequence>
<evidence type="ECO:0000256" key="1">
    <source>
        <dbReference type="SAM" id="Phobius"/>
    </source>
</evidence>
<name>A0A512M4G6_9BACT</name>
<gene>
    <name evidence="2" type="ORF">BGE01nite_09160</name>
</gene>
<proteinExistence type="predicted"/>
<keyword evidence="1" id="KW-0812">Transmembrane</keyword>
<keyword evidence="1" id="KW-1133">Transmembrane helix</keyword>
<organism evidence="2 3">
    <name type="scientific">Brevifollis gellanilyticus</name>
    <dbReference type="NCBI Taxonomy" id="748831"/>
    <lineage>
        <taxon>Bacteria</taxon>
        <taxon>Pseudomonadati</taxon>
        <taxon>Verrucomicrobiota</taxon>
        <taxon>Verrucomicrobiia</taxon>
        <taxon>Verrucomicrobiales</taxon>
        <taxon>Verrucomicrobiaceae</taxon>
    </lineage>
</organism>
<keyword evidence="1" id="KW-0472">Membrane</keyword>
<reference evidence="2 3" key="1">
    <citation type="submission" date="2019-07" db="EMBL/GenBank/DDBJ databases">
        <title>Whole genome shotgun sequence of Brevifollis gellanilyticus NBRC 108608.</title>
        <authorList>
            <person name="Hosoyama A."/>
            <person name="Uohara A."/>
            <person name="Ohji S."/>
            <person name="Ichikawa N."/>
        </authorList>
    </citation>
    <scope>NUCLEOTIDE SEQUENCE [LARGE SCALE GENOMIC DNA]</scope>
    <source>
        <strain evidence="2 3">NBRC 108608</strain>
    </source>
</reference>
<protein>
    <submittedName>
        <fullName evidence="2">Uncharacterized protein</fullName>
    </submittedName>
</protein>
<dbReference type="Proteomes" id="UP000321577">
    <property type="component" value="Unassembled WGS sequence"/>
</dbReference>
<dbReference type="EMBL" id="BKAG01000004">
    <property type="protein sequence ID" value="GEP41625.1"/>
    <property type="molecule type" value="Genomic_DNA"/>
</dbReference>